<gene>
    <name evidence="3" type="primary">SHLD1</name>
</gene>
<evidence type="ECO:0000313" key="2">
    <source>
        <dbReference type="Proteomes" id="UP001190640"/>
    </source>
</evidence>
<dbReference type="CTD" id="149840"/>
<dbReference type="Pfam" id="PF15021">
    <property type="entry name" value="SHLD1_C"/>
    <property type="match status" value="1"/>
</dbReference>
<dbReference type="RefSeq" id="XP_054840547.1">
    <property type="nucleotide sequence ID" value="XM_054984572.1"/>
</dbReference>
<dbReference type="PANTHER" id="PTHR36863">
    <property type="entry name" value="SHIELDIN COMPLEX SUBUNIT 1"/>
    <property type="match status" value="1"/>
</dbReference>
<dbReference type="GeneID" id="129333134"/>
<organism evidence="2 3">
    <name type="scientific">Eublepharis macularius</name>
    <name type="common">Leopard gecko</name>
    <name type="synonym">Cyrtodactylus macularius</name>
    <dbReference type="NCBI Taxonomy" id="481883"/>
    <lineage>
        <taxon>Eukaryota</taxon>
        <taxon>Metazoa</taxon>
        <taxon>Chordata</taxon>
        <taxon>Craniata</taxon>
        <taxon>Vertebrata</taxon>
        <taxon>Euteleostomi</taxon>
        <taxon>Lepidosauria</taxon>
        <taxon>Squamata</taxon>
        <taxon>Bifurcata</taxon>
        <taxon>Gekkota</taxon>
        <taxon>Eublepharidae</taxon>
        <taxon>Eublepharinae</taxon>
        <taxon>Eublepharis</taxon>
    </lineage>
</organism>
<dbReference type="Proteomes" id="UP001190640">
    <property type="component" value="Chromosome 1"/>
</dbReference>
<dbReference type="GO" id="GO:2001032">
    <property type="term" value="P:regulation of double-strand break repair via nonhomologous end joining"/>
    <property type="evidence" value="ECO:0007669"/>
    <property type="project" value="InterPro"/>
</dbReference>
<protein>
    <submittedName>
        <fullName evidence="3">Shieldin complex subunit 1</fullName>
    </submittedName>
</protein>
<dbReference type="InterPro" id="IPR053898">
    <property type="entry name" value="SHLD1_C"/>
</dbReference>
<proteinExistence type="predicted"/>
<accession>A0AA97JLM5</accession>
<dbReference type="KEGG" id="emc:129333134"/>
<dbReference type="PANTHER" id="PTHR36863:SF1">
    <property type="entry name" value="SHIELDIN COMPLEX SUBUNIT 1"/>
    <property type="match status" value="1"/>
</dbReference>
<feature type="domain" description="Shieldin complex subunit 1 C-terminal" evidence="1">
    <location>
        <begin position="105"/>
        <end position="222"/>
    </location>
</feature>
<evidence type="ECO:0000313" key="3">
    <source>
        <dbReference type="RefSeq" id="XP_054840547.1"/>
    </source>
</evidence>
<name>A0AA97JLM5_EUBMA</name>
<dbReference type="InterPro" id="IPR027821">
    <property type="entry name" value="SHLD1"/>
</dbReference>
<evidence type="ECO:0000259" key="1">
    <source>
        <dbReference type="Pfam" id="PF15021"/>
    </source>
</evidence>
<dbReference type="AlphaFoldDB" id="A0AA97JLM5"/>
<keyword evidence="2" id="KW-1185">Reference proteome</keyword>
<reference evidence="3" key="1">
    <citation type="submission" date="2025-08" db="UniProtKB">
        <authorList>
            <consortium name="RefSeq"/>
        </authorList>
    </citation>
    <scope>IDENTIFICATION</scope>
    <source>
        <tissue evidence="3">Blood</tissue>
    </source>
</reference>
<sequence>MERSEIASSYQSEESSLLDIPCAITEKSFLVNLSPGRSSTSSSVNAFVSPSSTTLDTDPDSVIFEEHTTGPDRNVWPKSCEKTDSSHWMNPEPFQANEHLPAWTPEQKDEESTIKKSLDTFYSTCCPKKQFGGSPALESASQSISAKIAELGNREGTRYALRSLWVAQSVLNRDGNKVFPRHSSGACFSATAESTANVEKGKKIPGLSDDVLQFLLKQSVMK</sequence>